<proteinExistence type="predicted"/>
<sequence length="80" mass="9486">MEAARGSRMQYMTLDTRLRTYEPRYRLGFWTRLFTMWRSRFSCSSDLSMHPGCTDLSRLPQPVTHILRQQCGYIVAELHA</sequence>
<accession>A0A7J5XJH8</accession>
<organism evidence="1 2">
    <name type="scientific">Dissostichus mawsoni</name>
    <name type="common">Antarctic cod</name>
    <dbReference type="NCBI Taxonomy" id="36200"/>
    <lineage>
        <taxon>Eukaryota</taxon>
        <taxon>Metazoa</taxon>
        <taxon>Chordata</taxon>
        <taxon>Craniata</taxon>
        <taxon>Vertebrata</taxon>
        <taxon>Euteleostomi</taxon>
        <taxon>Actinopterygii</taxon>
        <taxon>Neopterygii</taxon>
        <taxon>Teleostei</taxon>
        <taxon>Neoteleostei</taxon>
        <taxon>Acanthomorphata</taxon>
        <taxon>Eupercaria</taxon>
        <taxon>Perciformes</taxon>
        <taxon>Notothenioidei</taxon>
        <taxon>Nototheniidae</taxon>
        <taxon>Dissostichus</taxon>
    </lineage>
</organism>
<name>A0A7J5XJH8_DISMA</name>
<comment type="caution">
    <text evidence="1">The sequence shown here is derived from an EMBL/GenBank/DDBJ whole genome shotgun (WGS) entry which is preliminary data.</text>
</comment>
<protein>
    <submittedName>
        <fullName evidence="1">Uncharacterized protein</fullName>
    </submittedName>
</protein>
<evidence type="ECO:0000313" key="2">
    <source>
        <dbReference type="Proteomes" id="UP000518266"/>
    </source>
</evidence>
<gene>
    <name evidence="1" type="ORF">F7725_004213</name>
</gene>
<dbReference type="EMBL" id="JAAKFY010000023">
    <property type="protein sequence ID" value="KAF3836749.1"/>
    <property type="molecule type" value="Genomic_DNA"/>
</dbReference>
<dbReference type="AlphaFoldDB" id="A0A7J5XJH8"/>
<dbReference type="Proteomes" id="UP000518266">
    <property type="component" value="Unassembled WGS sequence"/>
</dbReference>
<reference evidence="1 2" key="1">
    <citation type="submission" date="2020-03" db="EMBL/GenBank/DDBJ databases">
        <title>Dissostichus mawsoni Genome sequencing and assembly.</title>
        <authorList>
            <person name="Park H."/>
        </authorList>
    </citation>
    <scope>NUCLEOTIDE SEQUENCE [LARGE SCALE GENOMIC DNA]</scope>
    <source>
        <strain evidence="1">DM0001</strain>
        <tissue evidence="1">Muscle</tissue>
    </source>
</reference>
<keyword evidence="2" id="KW-1185">Reference proteome</keyword>
<evidence type="ECO:0000313" key="1">
    <source>
        <dbReference type="EMBL" id="KAF3836749.1"/>
    </source>
</evidence>